<feature type="compositionally biased region" description="Basic and acidic residues" evidence="1">
    <location>
        <begin position="24"/>
        <end position="39"/>
    </location>
</feature>
<dbReference type="Proteomes" id="UP000551758">
    <property type="component" value="Unassembled WGS sequence"/>
</dbReference>
<accession>A0A7J7EIP7</accession>
<feature type="compositionally biased region" description="Acidic residues" evidence="1">
    <location>
        <begin position="1"/>
        <end position="12"/>
    </location>
</feature>
<dbReference type="AlphaFoldDB" id="A0A7J7EIP7"/>
<protein>
    <submittedName>
        <fullName evidence="2">Uncharacterized protein</fullName>
    </submittedName>
</protein>
<feature type="region of interest" description="Disordered" evidence="1">
    <location>
        <begin position="1"/>
        <end position="108"/>
    </location>
</feature>
<dbReference type="EMBL" id="JACDTQ010002833">
    <property type="protein sequence ID" value="KAF5915618.1"/>
    <property type="molecule type" value="Genomic_DNA"/>
</dbReference>
<keyword evidence="3" id="KW-1185">Reference proteome</keyword>
<reference evidence="2 3" key="1">
    <citation type="journal article" date="2020" name="Mol. Biol. Evol.">
        <title>Interspecific Gene Flow and the Evolution of Specialization in Black and White Rhinoceros.</title>
        <authorList>
            <person name="Moodley Y."/>
            <person name="Westbury M.V."/>
            <person name="Russo I.M."/>
            <person name="Gopalakrishnan S."/>
            <person name="Rakotoarivelo A."/>
            <person name="Olsen R.A."/>
            <person name="Prost S."/>
            <person name="Tunstall T."/>
            <person name="Ryder O.A."/>
            <person name="Dalen L."/>
            <person name="Bruford M.W."/>
        </authorList>
    </citation>
    <scope>NUCLEOTIDE SEQUENCE [LARGE SCALE GENOMIC DNA]</scope>
    <source>
        <strain evidence="2">SBR-YM</strain>
        <tissue evidence="2">Skin</tissue>
    </source>
</reference>
<evidence type="ECO:0000256" key="1">
    <source>
        <dbReference type="SAM" id="MobiDB-lite"/>
    </source>
</evidence>
<sequence>MSGDNEEQEEEAVAATGYPSGFPEAKERSDVDLDTELKTEGAWSRGFRPVSSPWGLLGRGGGGRLRPRGQAEAKGAGDPSAAESASLRGTPSGQPAAPPASCPPRNALGSISCFTIRTRFQNDVKIQKPSQTI</sequence>
<evidence type="ECO:0000313" key="3">
    <source>
        <dbReference type="Proteomes" id="UP000551758"/>
    </source>
</evidence>
<organism evidence="2 3">
    <name type="scientific">Diceros bicornis minor</name>
    <name type="common">South-central black rhinoceros</name>
    <dbReference type="NCBI Taxonomy" id="77932"/>
    <lineage>
        <taxon>Eukaryota</taxon>
        <taxon>Metazoa</taxon>
        <taxon>Chordata</taxon>
        <taxon>Craniata</taxon>
        <taxon>Vertebrata</taxon>
        <taxon>Euteleostomi</taxon>
        <taxon>Mammalia</taxon>
        <taxon>Eutheria</taxon>
        <taxon>Laurasiatheria</taxon>
        <taxon>Perissodactyla</taxon>
        <taxon>Rhinocerotidae</taxon>
        <taxon>Diceros</taxon>
    </lineage>
</organism>
<evidence type="ECO:0000313" key="2">
    <source>
        <dbReference type="EMBL" id="KAF5915618.1"/>
    </source>
</evidence>
<proteinExistence type="predicted"/>
<gene>
    <name evidence="2" type="ORF">HPG69_015238</name>
</gene>
<comment type="caution">
    <text evidence="2">The sequence shown here is derived from an EMBL/GenBank/DDBJ whole genome shotgun (WGS) entry which is preliminary data.</text>
</comment>
<name>A0A7J7EIP7_DICBM</name>